<accession>A0ABD5S459</accession>
<dbReference type="PANTHER" id="PTHR42793">
    <property type="entry name" value="COA BINDING DOMAIN CONTAINING PROTEIN"/>
    <property type="match status" value="1"/>
</dbReference>
<protein>
    <submittedName>
        <fullName evidence="2">CoA-binding protein</fullName>
    </submittedName>
</protein>
<evidence type="ECO:0000313" key="2">
    <source>
        <dbReference type="EMBL" id="MFC6725818.1"/>
    </source>
</evidence>
<feature type="domain" description="CoA-binding" evidence="1">
    <location>
        <begin position="6"/>
        <end position="100"/>
    </location>
</feature>
<dbReference type="InterPro" id="IPR036291">
    <property type="entry name" value="NAD(P)-bd_dom_sf"/>
</dbReference>
<proteinExistence type="predicted"/>
<dbReference type="PANTHER" id="PTHR42793:SF1">
    <property type="entry name" value="PEPTIDYL-LYSINE N-ACETYLTRANSFERASE PATZ"/>
    <property type="match status" value="1"/>
</dbReference>
<gene>
    <name evidence="2" type="ORF">ACFQE1_15870</name>
</gene>
<dbReference type="SUPFAM" id="SSF51735">
    <property type="entry name" value="NAD(P)-binding Rossmann-fold domains"/>
    <property type="match status" value="1"/>
</dbReference>
<comment type="caution">
    <text evidence="2">The sequence shown here is derived from an EMBL/GenBank/DDBJ whole genome shotgun (WGS) entry which is preliminary data.</text>
</comment>
<feature type="non-terminal residue" evidence="2">
    <location>
        <position position="100"/>
    </location>
</feature>
<organism evidence="2 3">
    <name type="scientific">Halobium palmae</name>
    <dbReference type="NCBI Taxonomy" id="1776492"/>
    <lineage>
        <taxon>Archaea</taxon>
        <taxon>Methanobacteriati</taxon>
        <taxon>Methanobacteriota</taxon>
        <taxon>Stenosarchaea group</taxon>
        <taxon>Halobacteria</taxon>
        <taxon>Halobacteriales</taxon>
        <taxon>Haloferacaceae</taxon>
        <taxon>Halobium</taxon>
    </lineage>
</organism>
<dbReference type="EMBL" id="JBHSWU010000721">
    <property type="protein sequence ID" value="MFC6725818.1"/>
    <property type="molecule type" value="Genomic_DNA"/>
</dbReference>
<dbReference type="SMART" id="SM00881">
    <property type="entry name" value="CoA_binding"/>
    <property type="match status" value="1"/>
</dbReference>
<keyword evidence="3" id="KW-1185">Reference proteome</keyword>
<evidence type="ECO:0000259" key="1">
    <source>
        <dbReference type="SMART" id="SM00881"/>
    </source>
</evidence>
<name>A0ABD5S459_9EURY</name>
<dbReference type="AlphaFoldDB" id="A0ABD5S459"/>
<dbReference type="Proteomes" id="UP001596328">
    <property type="component" value="Unassembled WGS sequence"/>
</dbReference>
<dbReference type="Gene3D" id="3.40.50.720">
    <property type="entry name" value="NAD(P)-binding Rossmann-like Domain"/>
    <property type="match status" value="1"/>
</dbReference>
<dbReference type="InterPro" id="IPR003781">
    <property type="entry name" value="CoA-bd"/>
</dbReference>
<evidence type="ECO:0000313" key="3">
    <source>
        <dbReference type="Proteomes" id="UP001596328"/>
    </source>
</evidence>
<dbReference type="Pfam" id="PF13380">
    <property type="entry name" value="CoA_binding_2"/>
    <property type="match status" value="1"/>
</dbReference>
<reference evidence="2 3" key="1">
    <citation type="journal article" date="2019" name="Int. J. Syst. Evol. Microbiol.">
        <title>The Global Catalogue of Microorganisms (GCM) 10K type strain sequencing project: providing services to taxonomists for standard genome sequencing and annotation.</title>
        <authorList>
            <consortium name="The Broad Institute Genomics Platform"/>
            <consortium name="The Broad Institute Genome Sequencing Center for Infectious Disease"/>
            <person name="Wu L."/>
            <person name="Ma J."/>
        </authorList>
    </citation>
    <scope>NUCLEOTIDE SEQUENCE [LARGE SCALE GENOMIC DNA]</scope>
    <source>
        <strain evidence="2 3">NBRC 111368</strain>
    </source>
</reference>
<sequence length="100" mass="10349">MTLRKLFEPRAIAVVGASRTDGKIGYEAMANAAQYDGRAYPVNPSAEGELFGEPFVESVTEIDDDVDLALLCVPAPVVPDVVAECGEAGVGGAVIYAGGF</sequence>